<evidence type="ECO:0000259" key="2">
    <source>
        <dbReference type="SMART" id="SM00900"/>
    </source>
</evidence>
<dbReference type="EMBL" id="LVWI01000001">
    <property type="protein sequence ID" value="OKP91572.1"/>
    <property type="molecule type" value="Genomic_DNA"/>
</dbReference>
<dbReference type="SMART" id="SM00900">
    <property type="entry name" value="FMN_bind"/>
    <property type="match status" value="1"/>
</dbReference>
<evidence type="ECO:0000313" key="3">
    <source>
        <dbReference type="EMBL" id="OKP91572.1"/>
    </source>
</evidence>
<dbReference type="Proteomes" id="UP000186058">
    <property type="component" value="Unassembled WGS sequence"/>
</dbReference>
<dbReference type="InterPro" id="IPR007329">
    <property type="entry name" value="FMN-bd"/>
</dbReference>
<dbReference type="Pfam" id="PF04205">
    <property type="entry name" value="FMN_bind"/>
    <property type="match status" value="1"/>
</dbReference>
<keyword evidence="1" id="KW-0812">Transmembrane</keyword>
<gene>
    <name evidence="3" type="ORF">A3844_00105</name>
</gene>
<evidence type="ECO:0000313" key="4">
    <source>
        <dbReference type="Proteomes" id="UP000186058"/>
    </source>
</evidence>
<keyword evidence="1" id="KW-0472">Membrane</keyword>
<keyword evidence="1" id="KW-1133">Transmembrane helix</keyword>
<reference evidence="3 4" key="1">
    <citation type="submission" date="2016-03" db="EMBL/GenBank/DDBJ databases">
        <authorList>
            <person name="Sant'Anna F.H."/>
            <person name="Ambrosini A."/>
            <person name="Souza R."/>
            <person name="Bach E."/>
            <person name="Fernandes G."/>
            <person name="Balsanelli E."/>
            <person name="Baura V.A."/>
            <person name="Souza E.M."/>
            <person name="Passaglia L."/>
        </authorList>
    </citation>
    <scope>NUCLEOTIDE SEQUENCE [LARGE SCALE GENOMIC DNA]</scope>
    <source>
        <strain evidence="3 4">P26E</strain>
    </source>
</reference>
<dbReference type="Gene3D" id="3.90.1010.20">
    <property type="match status" value="1"/>
</dbReference>
<comment type="caution">
    <text evidence="3">The sequence shown here is derived from an EMBL/GenBank/DDBJ whole genome shotgun (WGS) entry which is preliminary data.</text>
</comment>
<name>A0ABX3EUQ3_9BACL</name>
<sequence>MKKLCLKIVMGIFVLLIIGGALLWNMLSKEHREARSLSLDSHYFKHLQDGIYTGKYEGGMYKWRANSVQITISSGKVTAIELLQNKENKPLEFTNTLYGKVIASQSLQVDTLSGATLTSKAYLKSVESALSKAQIPE</sequence>
<proteinExistence type="predicted"/>
<feature type="domain" description="FMN-binding" evidence="2">
    <location>
        <begin position="61"/>
        <end position="133"/>
    </location>
</feature>
<feature type="transmembrane region" description="Helical" evidence="1">
    <location>
        <begin position="6"/>
        <end position="27"/>
    </location>
</feature>
<keyword evidence="4" id="KW-1185">Reference proteome</keyword>
<accession>A0ABX3EUQ3</accession>
<organism evidence="3 4">
    <name type="scientific">Paenibacillus helianthi</name>
    <dbReference type="NCBI Taxonomy" id="1349432"/>
    <lineage>
        <taxon>Bacteria</taxon>
        <taxon>Bacillati</taxon>
        <taxon>Bacillota</taxon>
        <taxon>Bacilli</taxon>
        <taxon>Bacillales</taxon>
        <taxon>Paenibacillaceae</taxon>
        <taxon>Paenibacillus</taxon>
    </lineage>
</organism>
<evidence type="ECO:0000256" key="1">
    <source>
        <dbReference type="SAM" id="Phobius"/>
    </source>
</evidence>
<protein>
    <submittedName>
        <fullName evidence="3">FMN-binding domain-containing protein</fullName>
    </submittedName>
</protein>
<dbReference type="RefSeq" id="WP_074106225.1">
    <property type="nucleotide sequence ID" value="NZ_LVWI01000001.1"/>
</dbReference>